<feature type="region of interest" description="Disordered" evidence="1">
    <location>
        <begin position="139"/>
        <end position="225"/>
    </location>
</feature>
<feature type="compositionally biased region" description="Basic residues" evidence="1">
    <location>
        <begin position="197"/>
        <end position="208"/>
    </location>
</feature>
<keyword evidence="4" id="KW-1185">Reference proteome</keyword>
<dbReference type="Proteomes" id="UP001057375">
    <property type="component" value="Unassembled WGS sequence"/>
</dbReference>
<evidence type="ECO:0000256" key="1">
    <source>
        <dbReference type="SAM" id="MobiDB-lite"/>
    </source>
</evidence>
<evidence type="ECO:0000313" key="4">
    <source>
        <dbReference type="Proteomes" id="UP001057375"/>
    </source>
</evidence>
<reference evidence="3" key="1">
    <citation type="submission" date="2022-03" db="EMBL/GenBank/DDBJ databases">
        <title>Draft genome sequence of Aduncisulcus paluster, a free-living microaerophilic Fornicata.</title>
        <authorList>
            <person name="Yuyama I."/>
            <person name="Kume K."/>
            <person name="Tamura T."/>
            <person name="Inagaki Y."/>
            <person name="Hashimoto T."/>
        </authorList>
    </citation>
    <scope>NUCLEOTIDE SEQUENCE</scope>
    <source>
        <strain evidence="3">NY0171</strain>
    </source>
</reference>
<organism evidence="3 4">
    <name type="scientific">Aduncisulcus paluster</name>
    <dbReference type="NCBI Taxonomy" id="2918883"/>
    <lineage>
        <taxon>Eukaryota</taxon>
        <taxon>Metamonada</taxon>
        <taxon>Carpediemonas-like organisms</taxon>
        <taxon>Aduncisulcus</taxon>
    </lineage>
</organism>
<dbReference type="Gene3D" id="2.40.50.40">
    <property type="match status" value="1"/>
</dbReference>
<dbReference type="InterPro" id="IPR000953">
    <property type="entry name" value="Chromo/chromo_shadow_dom"/>
</dbReference>
<feature type="compositionally biased region" description="Polar residues" evidence="1">
    <location>
        <begin position="177"/>
        <end position="189"/>
    </location>
</feature>
<dbReference type="EMBL" id="BQXS01003955">
    <property type="protein sequence ID" value="GKT35922.1"/>
    <property type="molecule type" value="Genomic_DNA"/>
</dbReference>
<name>A0ABQ5KTZ7_9EUKA</name>
<feature type="non-terminal residue" evidence="3">
    <location>
        <position position="225"/>
    </location>
</feature>
<dbReference type="InterPro" id="IPR016197">
    <property type="entry name" value="Chromo-like_dom_sf"/>
</dbReference>
<feature type="compositionally biased region" description="Polar residues" evidence="1">
    <location>
        <begin position="210"/>
        <end position="225"/>
    </location>
</feature>
<proteinExistence type="predicted"/>
<accession>A0ABQ5KTZ7</accession>
<feature type="compositionally biased region" description="Acidic residues" evidence="1">
    <location>
        <begin position="147"/>
        <end position="156"/>
    </location>
</feature>
<evidence type="ECO:0000313" key="3">
    <source>
        <dbReference type="EMBL" id="GKT35922.1"/>
    </source>
</evidence>
<feature type="domain" description="Chromo" evidence="2">
    <location>
        <begin position="63"/>
        <end position="137"/>
    </location>
</feature>
<evidence type="ECO:0000259" key="2">
    <source>
        <dbReference type="PROSITE" id="PS50013"/>
    </source>
</evidence>
<sequence length="225" mass="25811">LGPRLEGPYLVLEHKFDTDTIVIRDLKTKKDRRISADRVIPFDDTEFTEKEMIELAQLDTQEYLVEEILSHERTSTGRMKEVDRYEFEVKWGGYKETSMLGYKDLAHLTLFKDYVKGIPSLTRIFKDVLKVKKGKSKRRKKVRWSDTPEDEEDTDDSSTSGESESEERDTSELDTAVVQTENEGVQATSVDAAKAAPKSRRRGTRRTIRVSTNRKANGNTKGKSK</sequence>
<dbReference type="SUPFAM" id="SSF54160">
    <property type="entry name" value="Chromo domain-like"/>
    <property type="match status" value="1"/>
</dbReference>
<dbReference type="PROSITE" id="PS50013">
    <property type="entry name" value="CHROMO_2"/>
    <property type="match status" value="1"/>
</dbReference>
<comment type="caution">
    <text evidence="3">The sequence shown here is derived from an EMBL/GenBank/DDBJ whole genome shotgun (WGS) entry which is preliminary data.</text>
</comment>
<feature type="non-terminal residue" evidence="3">
    <location>
        <position position="1"/>
    </location>
</feature>
<protein>
    <recommendedName>
        <fullName evidence="2">Chromo domain-containing protein</fullName>
    </recommendedName>
</protein>
<gene>
    <name evidence="3" type="ORF">ADUPG1_003077</name>
</gene>